<evidence type="ECO:0000256" key="1">
    <source>
        <dbReference type="ARBA" id="ARBA00008791"/>
    </source>
</evidence>
<accession>A0A1G8TLT0</accession>
<feature type="domain" description="UspA" evidence="2">
    <location>
        <begin position="2"/>
        <end position="134"/>
    </location>
</feature>
<dbReference type="PRINTS" id="PR01438">
    <property type="entry name" value="UNVRSLSTRESS"/>
</dbReference>
<dbReference type="InterPro" id="IPR006016">
    <property type="entry name" value="UspA"/>
</dbReference>
<dbReference type="AlphaFoldDB" id="A0A1G8TLT0"/>
<dbReference type="EMBL" id="FNEI01000010">
    <property type="protein sequence ID" value="SDJ42542.1"/>
    <property type="molecule type" value="Genomic_DNA"/>
</dbReference>
<dbReference type="InterPro" id="IPR006015">
    <property type="entry name" value="Universal_stress_UspA"/>
</dbReference>
<gene>
    <name evidence="3" type="ORF">SAMN05216555_110148</name>
</gene>
<dbReference type="PANTHER" id="PTHR46553">
    <property type="entry name" value="ADENINE NUCLEOTIDE ALPHA HYDROLASES-LIKE SUPERFAMILY PROTEIN"/>
    <property type="match status" value="1"/>
</dbReference>
<protein>
    <submittedName>
        <fullName evidence="3">Nucleotide-binding universal stress protein, UspA family</fullName>
    </submittedName>
</protein>
<dbReference type="SUPFAM" id="SSF52402">
    <property type="entry name" value="Adenine nucleotide alpha hydrolases-like"/>
    <property type="match status" value="2"/>
</dbReference>
<organism evidence="3 4">
    <name type="scientific">Arthrobacter cupressi</name>
    <dbReference type="NCBI Taxonomy" id="1045773"/>
    <lineage>
        <taxon>Bacteria</taxon>
        <taxon>Bacillati</taxon>
        <taxon>Actinomycetota</taxon>
        <taxon>Actinomycetes</taxon>
        <taxon>Micrococcales</taxon>
        <taxon>Micrococcaceae</taxon>
        <taxon>Arthrobacter</taxon>
    </lineage>
</organism>
<feature type="domain" description="UspA" evidence="2">
    <location>
        <begin position="164"/>
        <end position="281"/>
    </location>
</feature>
<dbReference type="Proteomes" id="UP000182130">
    <property type="component" value="Unassembled WGS sequence"/>
</dbReference>
<sequence length="289" mass="29770">MGFDGSPASATAVRWAARQALLRKADLAVIHCSMWPAVTHDLAPVPGIADSGLRHAAEAVLAEGAVIARDESPDVAVSTVLKYGWPAVLLRDASAGADMLVVGSRGIGGFMGLLVGSVSLELAATADCPVAVIRETEHPGGAVVVGIDALRFGSAPASKRLWEEVARQACVLATLTESPLQIVYVQPRHGVWHRSTAPTGPHRPEDLLEDIARTVRRWSPALEVSTRILAGTSAAGTLLEASRAAGTVVVGTHGHGVVRASVGSTAHAVLHHAQCPVLVVRPAGAAAGD</sequence>
<name>A0A1G8TLT0_9MICC</name>
<evidence type="ECO:0000313" key="4">
    <source>
        <dbReference type="Proteomes" id="UP000182130"/>
    </source>
</evidence>
<dbReference type="InterPro" id="IPR014729">
    <property type="entry name" value="Rossmann-like_a/b/a_fold"/>
</dbReference>
<dbReference type="STRING" id="1045773.SAMN05216555_110148"/>
<comment type="similarity">
    <text evidence="1">Belongs to the universal stress protein A family.</text>
</comment>
<dbReference type="Gene3D" id="3.40.50.620">
    <property type="entry name" value="HUPs"/>
    <property type="match status" value="2"/>
</dbReference>
<dbReference type="CDD" id="cd00293">
    <property type="entry name" value="USP-like"/>
    <property type="match status" value="1"/>
</dbReference>
<keyword evidence="4" id="KW-1185">Reference proteome</keyword>
<dbReference type="PANTHER" id="PTHR46553:SF3">
    <property type="entry name" value="ADENINE NUCLEOTIDE ALPHA HYDROLASES-LIKE SUPERFAMILY PROTEIN"/>
    <property type="match status" value="1"/>
</dbReference>
<dbReference type="Pfam" id="PF00582">
    <property type="entry name" value="Usp"/>
    <property type="match status" value="2"/>
</dbReference>
<reference evidence="4" key="1">
    <citation type="submission" date="2016-10" db="EMBL/GenBank/DDBJ databases">
        <authorList>
            <person name="Varghese N."/>
            <person name="Submissions S."/>
        </authorList>
    </citation>
    <scope>NUCLEOTIDE SEQUENCE [LARGE SCALE GENOMIC DNA]</scope>
    <source>
        <strain evidence="4">CGMCC 1.10783</strain>
    </source>
</reference>
<evidence type="ECO:0000259" key="2">
    <source>
        <dbReference type="Pfam" id="PF00582"/>
    </source>
</evidence>
<evidence type="ECO:0000313" key="3">
    <source>
        <dbReference type="EMBL" id="SDJ42542.1"/>
    </source>
</evidence>
<proteinExistence type="inferred from homology"/>